<dbReference type="AlphaFoldDB" id="A0A317W5T8"/>
<organism evidence="1 2">
    <name type="scientific">Aspergillus heteromorphus CBS 117.55</name>
    <dbReference type="NCBI Taxonomy" id="1448321"/>
    <lineage>
        <taxon>Eukaryota</taxon>
        <taxon>Fungi</taxon>
        <taxon>Dikarya</taxon>
        <taxon>Ascomycota</taxon>
        <taxon>Pezizomycotina</taxon>
        <taxon>Eurotiomycetes</taxon>
        <taxon>Eurotiomycetidae</taxon>
        <taxon>Eurotiales</taxon>
        <taxon>Aspergillaceae</taxon>
        <taxon>Aspergillus</taxon>
        <taxon>Aspergillus subgen. Circumdati</taxon>
    </lineage>
</organism>
<gene>
    <name evidence="1" type="ORF">BO70DRAFT_396739</name>
</gene>
<accession>A0A317W5T8</accession>
<evidence type="ECO:0000313" key="1">
    <source>
        <dbReference type="EMBL" id="PWY81954.1"/>
    </source>
</evidence>
<proteinExistence type="predicted"/>
<keyword evidence="2" id="KW-1185">Reference proteome</keyword>
<dbReference type="VEuPathDB" id="FungiDB:BO70DRAFT_396739"/>
<dbReference type="RefSeq" id="XP_025399219.1">
    <property type="nucleotide sequence ID" value="XM_025546646.1"/>
</dbReference>
<name>A0A317W5T8_9EURO</name>
<protein>
    <submittedName>
        <fullName evidence="1">Uncharacterized protein</fullName>
    </submittedName>
</protein>
<dbReference type="EMBL" id="MSFL01000013">
    <property type="protein sequence ID" value="PWY81954.1"/>
    <property type="molecule type" value="Genomic_DNA"/>
</dbReference>
<sequence>MTPYKLLVPFNKDEDYTQFDDFNGIPLSESSLLANPKEKDYVDQDSHLLHSLAMAYKKEVLSERFAYVASYKINGEWFIVLEDLV</sequence>
<dbReference type="GeneID" id="37068883"/>
<comment type="caution">
    <text evidence="1">The sequence shown here is derived from an EMBL/GenBank/DDBJ whole genome shotgun (WGS) entry which is preliminary data.</text>
</comment>
<dbReference type="Proteomes" id="UP000247233">
    <property type="component" value="Unassembled WGS sequence"/>
</dbReference>
<reference evidence="1 2" key="1">
    <citation type="submission" date="2016-12" db="EMBL/GenBank/DDBJ databases">
        <title>The genomes of Aspergillus section Nigri reveals drivers in fungal speciation.</title>
        <authorList>
            <consortium name="DOE Joint Genome Institute"/>
            <person name="Vesth T.C."/>
            <person name="Nybo J."/>
            <person name="Theobald S."/>
            <person name="Brandl J."/>
            <person name="Frisvad J.C."/>
            <person name="Nielsen K.F."/>
            <person name="Lyhne E.K."/>
            <person name="Kogle M.E."/>
            <person name="Kuo A."/>
            <person name="Riley R."/>
            <person name="Clum A."/>
            <person name="Nolan M."/>
            <person name="Lipzen A."/>
            <person name="Salamov A."/>
            <person name="Henrissat B."/>
            <person name="Wiebenga A."/>
            <person name="De Vries R.P."/>
            <person name="Grigoriev I.V."/>
            <person name="Mortensen U.H."/>
            <person name="Andersen M.R."/>
            <person name="Baker S.E."/>
        </authorList>
    </citation>
    <scope>NUCLEOTIDE SEQUENCE [LARGE SCALE GENOMIC DNA]</scope>
    <source>
        <strain evidence="1 2">CBS 117.55</strain>
    </source>
</reference>
<evidence type="ECO:0000313" key="2">
    <source>
        <dbReference type="Proteomes" id="UP000247233"/>
    </source>
</evidence>